<sequence length="382" mass="41184">MFESRKGEPPREELARLRAWLDTLIEHPADSSPDAEKCGGWVGLVQVGARVQNQAAAAQLVAIGQLFIERLADSDETELWAIDTMAAVAAEVAAGLRISQGLASSKIRYARAMRERLPQVGAVFAAGEIDFATFAALVYRTDNIEDPQILARVDELLALNVTRWPGLSPRRLAARIDKIVARLDLDALRRRRQRHQDREIYISEDHEGICEIDGTLATPDARALDARLSALAATVCPHDPRTHAQRRADALGALAAGATALGCRCARADCTATDHKPPAPVVIHVIADAATLNGSATTPAVMLGAQGLITPELLTELALNATHVPLIHPGFTAAEPRYRPSAALADYVRARDLTCRWPGCDPAHHCQLDHTIPYAQGGPTHA</sequence>
<evidence type="ECO:0000313" key="2">
    <source>
        <dbReference type="EMBL" id="OBK20475.1"/>
    </source>
</evidence>
<reference evidence="2 3" key="1">
    <citation type="submission" date="2016-06" db="EMBL/GenBank/DDBJ databases">
        <authorList>
            <person name="Kjaerup R.B."/>
            <person name="Dalgaard T.S."/>
            <person name="Juul-Madsen H.R."/>
        </authorList>
    </citation>
    <scope>NUCLEOTIDE SEQUENCE [LARGE SCALE GENOMIC DNA]</scope>
    <source>
        <strain evidence="2 3">1165133.8</strain>
    </source>
</reference>
<dbReference type="EMBL" id="LZLS01000222">
    <property type="protein sequence ID" value="OBK20475.1"/>
    <property type="molecule type" value="Genomic_DNA"/>
</dbReference>
<name>A0A1A3NGK8_MYCAS</name>
<dbReference type="RefSeq" id="WP_065146989.1">
    <property type="nucleotide sequence ID" value="NZ_LZLS01000222.1"/>
</dbReference>
<dbReference type="AlphaFoldDB" id="A0A1A3NGK8"/>
<dbReference type="InterPro" id="IPR003870">
    <property type="entry name" value="DUF222"/>
</dbReference>
<dbReference type="Proteomes" id="UP000093928">
    <property type="component" value="Unassembled WGS sequence"/>
</dbReference>
<accession>A0A1A3NGK8</accession>
<feature type="non-terminal residue" evidence="2">
    <location>
        <position position="382"/>
    </location>
</feature>
<organism evidence="2 3">
    <name type="scientific">Mycobacterium asiaticum</name>
    <dbReference type="NCBI Taxonomy" id="1790"/>
    <lineage>
        <taxon>Bacteria</taxon>
        <taxon>Bacillati</taxon>
        <taxon>Actinomycetota</taxon>
        <taxon>Actinomycetes</taxon>
        <taxon>Mycobacteriales</taxon>
        <taxon>Mycobacteriaceae</taxon>
        <taxon>Mycobacterium</taxon>
    </lineage>
</organism>
<dbReference type="OrthoDB" id="5242272at2"/>
<comment type="caution">
    <text evidence="2">The sequence shown here is derived from an EMBL/GenBank/DDBJ whole genome shotgun (WGS) entry which is preliminary data.</text>
</comment>
<evidence type="ECO:0000313" key="3">
    <source>
        <dbReference type="Proteomes" id="UP000093928"/>
    </source>
</evidence>
<protein>
    <recommendedName>
        <fullName evidence="1">DUF222 domain-containing protein</fullName>
    </recommendedName>
</protein>
<dbReference type="Pfam" id="PF02720">
    <property type="entry name" value="DUF222"/>
    <property type="match status" value="1"/>
</dbReference>
<gene>
    <name evidence="2" type="ORF">A5634_12785</name>
</gene>
<feature type="domain" description="DUF222" evidence="1">
    <location>
        <begin position="49"/>
        <end position="352"/>
    </location>
</feature>
<proteinExistence type="predicted"/>
<evidence type="ECO:0000259" key="1">
    <source>
        <dbReference type="Pfam" id="PF02720"/>
    </source>
</evidence>